<keyword evidence="2 3" id="KW-0040">ANK repeat</keyword>
<dbReference type="AlphaFoldDB" id="A0AAD5H2A3"/>
<name>A0AAD5H2A3_9CHLO</name>
<dbReference type="PROSITE" id="PS50088">
    <property type="entry name" value="ANK_REPEAT"/>
    <property type="match status" value="1"/>
</dbReference>
<organism evidence="4 5">
    <name type="scientific">Chlorella ohadii</name>
    <dbReference type="NCBI Taxonomy" id="2649997"/>
    <lineage>
        <taxon>Eukaryota</taxon>
        <taxon>Viridiplantae</taxon>
        <taxon>Chlorophyta</taxon>
        <taxon>core chlorophytes</taxon>
        <taxon>Trebouxiophyceae</taxon>
        <taxon>Chlorellales</taxon>
        <taxon>Chlorellaceae</taxon>
        <taxon>Chlorella clade</taxon>
        <taxon>Chlorella</taxon>
    </lineage>
</organism>
<dbReference type="Proteomes" id="UP001205105">
    <property type="component" value="Unassembled WGS sequence"/>
</dbReference>
<accession>A0AAD5H2A3</accession>
<dbReference type="PANTHER" id="PTHR24186:SF38">
    <property type="entry name" value="ANKYRIN REPEAT FAMILY PROTEIN"/>
    <property type="match status" value="1"/>
</dbReference>
<proteinExistence type="predicted"/>
<evidence type="ECO:0000313" key="4">
    <source>
        <dbReference type="EMBL" id="KAI7841564.1"/>
    </source>
</evidence>
<dbReference type="GO" id="GO:0005886">
    <property type="term" value="C:plasma membrane"/>
    <property type="evidence" value="ECO:0007669"/>
    <property type="project" value="TreeGrafter"/>
</dbReference>
<protein>
    <submittedName>
        <fullName evidence="4">Uncharacterized protein</fullName>
    </submittedName>
</protein>
<evidence type="ECO:0000256" key="3">
    <source>
        <dbReference type="PROSITE-ProRule" id="PRU00023"/>
    </source>
</evidence>
<dbReference type="SUPFAM" id="SSF48403">
    <property type="entry name" value="Ankyrin repeat"/>
    <property type="match status" value="1"/>
</dbReference>
<dbReference type="InterPro" id="IPR036770">
    <property type="entry name" value="Ankyrin_rpt-contain_sf"/>
</dbReference>
<dbReference type="Gene3D" id="1.25.40.20">
    <property type="entry name" value="Ankyrin repeat-containing domain"/>
    <property type="match status" value="2"/>
</dbReference>
<keyword evidence="5" id="KW-1185">Reference proteome</keyword>
<dbReference type="SMART" id="SM00248">
    <property type="entry name" value="ANK"/>
    <property type="match status" value="5"/>
</dbReference>
<dbReference type="PROSITE" id="PS50297">
    <property type="entry name" value="ANK_REP_REGION"/>
    <property type="match status" value="1"/>
</dbReference>
<reference evidence="4" key="1">
    <citation type="submission" date="2020-11" db="EMBL/GenBank/DDBJ databases">
        <title>Chlorella ohadii genome sequencing and assembly.</title>
        <authorList>
            <person name="Murik O."/>
            <person name="Treves H."/>
            <person name="Kedem I."/>
            <person name="Shotland Y."/>
            <person name="Kaplan A."/>
        </authorList>
    </citation>
    <scope>NUCLEOTIDE SEQUENCE</scope>
    <source>
        <strain evidence="4">1</strain>
    </source>
</reference>
<dbReference type="PANTHER" id="PTHR24186">
    <property type="entry name" value="PROTEIN PHOSPHATASE 1 REGULATORY SUBUNIT"/>
    <property type="match status" value="1"/>
</dbReference>
<dbReference type="Pfam" id="PF12796">
    <property type="entry name" value="Ank_2"/>
    <property type="match status" value="1"/>
</dbReference>
<comment type="caution">
    <text evidence="4">The sequence shown here is derived from an EMBL/GenBank/DDBJ whole genome shotgun (WGS) entry which is preliminary data.</text>
</comment>
<feature type="repeat" description="ANK" evidence="3">
    <location>
        <begin position="264"/>
        <end position="296"/>
    </location>
</feature>
<dbReference type="EMBL" id="JADXDR010000062">
    <property type="protein sequence ID" value="KAI7841564.1"/>
    <property type="molecule type" value="Genomic_DNA"/>
</dbReference>
<dbReference type="InterPro" id="IPR002110">
    <property type="entry name" value="Ankyrin_rpt"/>
</dbReference>
<keyword evidence="1" id="KW-0677">Repeat</keyword>
<gene>
    <name evidence="4" type="ORF">COHA_004734</name>
</gene>
<evidence type="ECO:0000256" key="1">
    <source>
        <dbReference type="ARBA" id="ARBA00022737"/>
    </source>
</evidence>
<evidence type="ECO:0000313" key="5">
    <source>
        <dbReference type="Proteomes" id="UP001205105"/>
    </source>
</evidence>
<evidence type="ECO:0000256" key="2">
    <source>
        <dbReference type="ARBA" id="ARBA00023043"/>
    </source>
</evidence>
<sequence>MASLGRDWRGVRATLGEHAVHSLKPQLLADYVADLLTVKHALDSQSALDSMILRTRRSDNGSLQPSAAAAAAAAAAPIATLAKQLQACVLWLQRPSISGIPPVTAVHTADAVASLMLFAAAAGGHAAAARVIMLLSHSAATTRQGGQLPVHVAASGCHLDCLQGLLDAWPATALSTDGRGYLPLHRAAAASQGGERQHHGEAVCLLLAAAPQTVTATTAQDELALHLAAGASRWSKSADAVQALLSAAPQPGGAAAAAATTDGHGRVALHYAAAAGHLPTLELLLQVAPSSAAAEDEGGDFPLHAAAAAGLPDAVRLLMAAAPDAVTAPGRTGLTPIELALGNNTLQHTTGAQRQAAARLLLAAAPAGDLLPALQRAGRERGWPLIPEAVVLHLPLAEEEWDLVPYNLAGLGRALPAALAHSKEQTRQLMRHLPRSDLFRLRTGALCLGRAQRRTEMALPPPILQQMLCLSIA</sequence>